<feature type="region of interest" description="Disordered" evidence="4">
    <location>
        <begin position="228"/>
        <end position="297"/>
    </location>
</feature>
<protein>
    <recommendedName>
        <fullName evidence="7">BRCA1-associated ATM activator 1</fullName>
    </recommendedName>
</protein>
<dbReference type="Proteomes" id="UP001356427">
    <property type="component" value="Unassembled WGS sequence"/>
</dbReference>
<comment type="subcellular location">
    <subcellularLocation>
        <location evidence="1">Cytoplasm</location>
    </subcellularLocation>
</comment>
<feature type="compositionally biased region" description="Basic and acidic residues" evidence="4">
    <location>
        <begin position="228"/>
        <end position="295"/>
    </location>
</feature>
<comment type="caution">
    <text evidence="5">The sequence shown here is derived from an EMBL/GenBank/DDBJ whole genome shotgun (WGS) entry which is preliminary data.</text>
</comment>
<name>A0AAN8L4S5_9TELE</name>
<evidence type="ECO:0000313" key="6">
    <source>
        <dbReference type="Proteomes" id="UP001356427"/>
    </source>
</evidence>
<dbReference type="InterPro" id="IPR016024">
    <property type="entry name" value="ARM-type_fold"/>
</dbReference>
<reference evidence="5 6" key="1">
    <citation type="submission" date="2021-04" db="EMBL/GenBank/DDBJ databases">
        <authorList>
            <person name="De Guttry C."/>
            <person name="Zahm M."/>
            <person name="Klopp C."/>
            <person name="Cabau C."/>
            <person name="Louis A."/>
            <person name="Berthelot C."/>
            <person name="Parey E."/>
            <person name="Roest Crollius H."/>
            <person name="Montfort J."/>
            <person name="Robinson-Rechavi M."/>
            <person name="Bucao C."/>
            <person name="Bouchez O."/>
            <person name="Gislard M."/>
            <person name="Lluch J."/>
            <person name="Milhes M."/>
            <person name="Lampietro C."/>
            <person name="Lopez Roques C."/>
            <person name="Donnadieu C."/>
            <person name="Braasch I."/>
            <person name="Desvignes T."/>
            <person name="Postlethwait J."/>
            <person name="Bobe J."/>
            <person name="Wedekind C."/>
            <person name="Guiguen Y."/>
        </authorList>
    </citation>
    <scope>NUCLEOTIDE SEQUENCE [LARGE SCALE GENOMIC DNA]</scope>
    <source>
        <strain evidence="5">Cs_M1</strain>
        <tissue evidence="5">Blood</tissue>
    </source>
</reference>
<sequence>MMHHPQAFHFLDQAGLTKPLLQLQTDPSLFVASAANHLLARLLTFKQPATTSHTTQGNGLTVPPNTEEEELAVTMATSPGSGRSVTMEILKHLESSLESDSHTQVLQGLRLLALTLPELEAPLWGSVIRRVLRPLEGLVLEGRGGGVTQPLMDVLLATYRSGPCDSRLVSLMASMLNSQNPSDAALCAAATLRLKTCPPDLRQKAVAVLLGPLQMVTGITLLDRPNDRHADQQIDHRHADQQIDHRHTDQQIDHRHADQQIDHRHTDQQTDQQMDHRQTDEDNRQTDTDQDRQTEGRSSLSLLLDHLNQKPSCISLLCLCVSSTPYITDMESSASVILAVVSLLRICNGHSPSTESKAPIGCSKASTNLIGCSKVQRCGLDSLASLNTCSGAVELVVEVFHVLLQYLQNPDSDPTVLQKTYQAMLRWLSVSAEPSSLADLVNEDLLPVLRKRVCDVRWEVRDSTLEFLGQLCACEALACTVTPILLGALCDQESYVRASAISALARTLPLPLSGLQGEAGNHTQEEAVSQLLDILSQDSEGFARRAVVQFFISWLKTHPSSSSSSSSSSLRSVLSLGSTDLDWEVKVHTLELVDDLMEETLPGHQETELWLVELGVVTALLNGLFDCDRPVALKACSLLLRLRDMVCPRSLGKGAMTTDDATATVAKVTFDLRGQVWEREVTRKLQEKRGSDWVRESREVGCDRLNGNRVSDGTDGAGSEACDRVTGESVCEGSVTVCEVLWSLGLEERRSVLSQSSDHVQNSPLSLLQDILNATHTSHAEEVIVDCY</sequence>
<comment type="similarity">
    <text evidence="3">Belongs to the BRAT1 family.</text>
</comment>
<evidence type="ECO:0000256" key="1">
    <source>
        <dbReference type="ARBA" id="ARBA00004496"/>
    </source>
</evidence>
<dbReference type="GO" id="GO:0008283">
    <property type="term" value="P:cell population proliferation"/>
    <property type="evidence" value="ECO:0007669"/>
    <property type="project" value="InterPro"/>
</dbReference>
<dbReference type="Gene3D" id="1.25.10.10">
    <property type="entry name" value="Leucine-rich Repeat Variant"/>
    <property type="match status" value="1"/>
</dbReference>
<proteinExistence type="inferred from homology"/>
<keyword evidence="2" id="KW-0963">Cytoplasm</keyword>
<dbReference type="PANTHER" id="PTHR21331:SF2">
    <property type="entry name" value="BRCA1-ASSOCIATED ATM ACTIVATOR 1"/>
    <property type="match status" value="1"/>
</dbReference>
<dbReference type="GO" id="GO:0006974">
    <property type="term" value="P:DNA damage response"/>
    <property type="evidence" value="ECO:0007669"/>
    <property type="project" value="InterPro"/>
</dbReference>
<dbReference type="InterPro" id="IPR011989">
    <property type="entry name" value="ARM-like"/>
</dbReference>
<accession>A0AAN8L4S5</accession>
<dbReference type="PANTHER" id="PTHR21331">
    <property type="entry name" value="BRCA1-ASSOCIATED ATM ACTIVATOR 1"/>
    <property type="match status" value="1"/>
</dbReference>
<dbReference type="GO" id="GO:0005634">
    <property type="term" value="C:nucleus"/>
    <property type="evidence" value="ECO:0007669"/>
    <property type="project" value="TreeGrafter"/>
</dbReference>
<evidence type="ECO:0000256" key="4">
    <source>
        <dbReference type="SAM" id="MobiDB-lite"/>
    </source>
</evidence>
<dbReference type="AlphaFoldDB" id="A0AAN8L4S5"/>
<evidence type="ECO:0000256" key="2">
    <source>
        <dbReference type="ARBA" id="ARBA00022490"/>
    </source>
</evidence>
<evidence type="ECO:0008006" key="7">
    <source>
        <dbReference type="Google" id="ProtNLM"/>
    </source>
</evidence>
<keyword evidence="6" id="KW-1185">Reference proteome</keyword>
<dbReference type="EMBL" id="JAGTTL010000027">
    <property type="protein sequence ID" value="KAK6301229.1"/>
    <property type="molecule type" value="Genomic_DNA"/>
</dbReference>
<organism evidence="5 6">
    <name type="scientific">Coregonus suidteri</name>
    <dbReference type="NCBI Taxonomy" id="861788"/>
    <lineage>
        <taxon>Eukaryota</taxon>
        <taxon>Metazoa</taxon>
        <taxon>Chordata</taxon>
        <taxon>Craniata</taxon>
        <taxon>Vertebrata</taxon>
        <taxon>Euteleostomi</taxon>
        <taxon>Actinopterygii</taxon>
        <taxon>Neopterygii</taxon>
        <taxon>Teleostei</taxon>
        <taxon>Protacanthopterygii</taxon>
        <taxon>Salmoniformes</taxon>
        <taxon>Salmonidae</taxon>
        <taxon>Coregoninae</taxon>
        <taxon>Coregonus</taxon>
    </lineage>
</organism>
<dbReference type="SUPFAM" id="SSF48371">
    <property type="entry name" value="ARM repeat"/>
    <property type="match status" value="1"/>
</dbReference>
<gene>
    <name evidence="5" type="ORF">J4Q44_G00293270</name>
</gene>
<dbReference type="InterPro" id="IPR038904">
    <property type="entry name" value="BRAT1"/>
</dbReference>
<dbReference type="GO" id="GO:0005737">
    <property type="term" value="C:cytoplasm"/>
    <property type="evidence" value="ECO:0007669"/>
    <property type="project" value="UniProtKB-SubCell"/>
</dbReference>
<evidence type="ECO:0000313" key="5">
    <source>
        <dbReference type="EMBL" id="KAK6301229.1"/>
    </source>
</evidence>
<evidence type="ECO:0000256" key="3">
    <source>
        <dbReference type="ARBA" id="ARBA00061308"/>
    </source>
</evidence>